<dbReference type="GO" id="GO:0003677">
    <property type="term" value="F:DNA binding"/>
    <property type="evidence" value="ECO:0007669"/>
    <property type="project" value="InterPro"/>
</dbReference>
<reference evidence="10" key="1">
    <citation type="submission" date="2019-08" db="EMBL/GenBank/DDBJ databases">
        <title>Complete genome sequence of a mangrove-derived Streptomyces xiamenensis.</title>
        <authorList>
            <person name="Xu J."/>
        </authorList>
    </citation>
    <scope>NUCLEOTIDE SEQUENCE</scope>
    <source>
        <strain evidence="10">318</strain>
    </source>
</reference>
<dbReference type="KEGG" id="sxi:SXIM_24830"/>
<keyword evidence="4" id="KW-0808">Transferase</keyword>
<dbReference type="Gene3D" id="1.20.1260.30">
    <property type="match status" value="2"/>
</dbReference>
<organism evidence="10 11">
    <name type="scientific">Streptomyces xiamenensis</name>
    <dbReference type="NCBI Taxonomy" id="408015"/>
    <lineage>
        <taxon>Bacteria</taxon>
        <taxon>Bacillati</taxon>
        <taxon>Actinomycetota</taxon>
        <taxon>Actinomycetes</taxon>
        <taxon>Kitasatosporales</taxon>
        <taxon>Streptomycetaceae</taxon>
        <taxon>Streptomyces</taxon>
    </lineage>
</organism>
<name>A0A0F7FUS1_9ACTN</name>
<evidence type="ECO:0000256" key="1">
    <source>
        <dbReference type="ARBA" id="ARBA00006594"/>
    </source>
</evidence>
<dbReference type="InterPro" id="IPR022749">
    <property type="entry name" value="D12N6_MeTrfase_N"/>
</dbReference>
<gene>
    <name evidence="10" type="ORF">SXIM_24830</name>
</gene>
<evidence type="ECO:0000256" key="4">
    <source>
        <dbReference type="ARBA" id="ARBA00022679"/>
    </source>
</evidence>
<dbReference type="REBASE" id="110841">
    <property type="entry name" value="M.Sxi318ORF24830P"/>
</dbReference>
<dbReference type="GO" id="GO:0009307">
    <property type="term" value="P:DNA restriction-modification system"/>
    <property type="evidence" value="ECO:0007669"/>
    <property type="project" value="UniProtKB-KW"/>
</dbReference>
<evidence type="ECO:0000256" key="7">
    <source>
        <dbReference type="ARBA" id="ARBA00047942"/>
    </source>
</evidence>
<dbReference type="InterPro" id="IPR051537">
    <property type="entry name" value="DNA_Adenine_Mtase"/>
</dbReference>
<evidence type="ECO:0000313" key="10">
    <source>
        <dbReference type="EMBL" id="AKG43867.1"/>
    </source>
</evidence>
<keyword evidence="5" id="KW-0949">S-adenosyl-L-methionine</keyword>
<dbReference type="Pfam" id="PF12161">
    <property type="entry name" value="HsdM_N"/>
    <property type="match status" value="1"/>
</dbReference>
<dbReference type="Pfam" id="PF02384">
    <property type="entry name" value="N6_Mtase"/>
    <property type="match status" value="1"/>
</dbReference>
<dbReference type="GO" id="GO:0009007">
    <property type="term" value="F:site-specific DNA-methyltransferase (adenine-specific) activity"/>
    <property type="evidence" value="ECO:0007669"/>
    <property type="project" value="UniProtKB-EC"/>
</dbReference>
<dbReference type="EMBL" id="CP009922">
    <property type="protein sequence ID" value="AKG43867.1"/>
    <property type="molecule type" value="Genomic_DNA"/>
</dbReference>
<sequence length="670" mass="74172">MSPLALGKMTQALFGAADVLRGKMDASQYRDIVSGMLLLKRASDQPGILQVPERAHWSHIVGYEGKALGHVLNEALWELERYNRDELEGVFEALDFDRQLGRAELSALVDQFDKIPLSDDDLEFGDVLGRAYDLILGTFADSAGKRGGEFFTPRSVVRLLTRLVRPQEGQSVYDPFAGSGGMLIQARQYIDEHGGEGADLALFGQEVNSATWSTARLNLLLHGITDSSVLRGDTLVNPLHTLEDGHLRRFDCVLTNPPFSMNYAKKEVRYPERMRYGWTPERGNKSDLMNVQHVLATLRPDGIGAVVTPHGVLFRGGAEAEIRRGIVEDARLEAVIGIGPNVFHGTAIPACILVLRGPNGTSADQRGQVLFINAEREVVTGRSENRLEPQNVEKIVGAFREWADIPGFSRVVSLDEIAANDFNLNIRRYVDAGPPAEPLLDVRAALSGGVPRSEVEAEAGAFLAFGIGLTSLFTAQDSDYLAFRSEGCEATAARIPDLAAVRERGFIDHYRAWWKGTESRICDLAGTRQLLMLRPRLMASFREELLKEGILDRYQLAGVFAAWWSGRQDDLRSLDHRGFSGVIDRWAAADGQRSYLPEPLAHIRVLEVLGDDLRTRLERLVAEERQGLVDLYLSWGDRYAISLADLERQSEAAAARLRARLQDLGYTGPA</sequence>
<dbReference type="InterPro" id="IPR029063">
    <property type="entry name" value="SAM-dependent_MTases_sf"/>
</dbReference>
<evidence type="ECO:0000259" key="8">
    <source>
        <dbReference type="Pfam" id="PF02384"/>
    </source>
</evidence>
<dbReference type="HOGENOM" id="CLU_013049_4_0_11"/>
<feature type="domain" description="N6 adenine-specific DNA methyltransferase N-terminal" evidence="9">
    <location>
        <begin position="10"/>
        <end position="112"/>
    </location>
</feature>
<keyword evidence="6" id="KW-0680">Restriction system</keyword>
<keyword evidence="11" id="KW-1185">Reference proteome</keyword>
<protein>
    <recommendedName>
        <fullName evidence="2">site-specific DNA-methyltransferase (adenine-specific)</fullName>
        <ecNumber evidence="2">2.1.1.72</ecNumber>
    </recommendedName>
</protein>
<dbReference type="PANTHER" id="PTHR42933:SF3">
    <property type="entry name" value="TYPE I RESTRICTION ENZYME MJAVIII METHYLASE SUBUNIT"/>
    <property type="match status" value="1"/>
</dbReference>
<keyword evidence="3" id="KW-0489">Methyltransferase</keyword>
<dbReference type="GO" id="GO:0032259">
    <property type="term" value="P:methylation"/>
    <property type="evidence" value="ECO:0007669"/>
    <property type="project" value="UniProtKB-KW"/>
</dbReference>
<evidence type="ECO:0000256" key="2">
    <source>
        <dbReference type="ARBA" id="ARBA00011900"/>
    </source>
</evidence>
<dbReference type="GO" id="GO:0008170">
    <property type="term" value="F:N-methyltransferase activity"/>
    <property type="evidence" value="ECO:0007669"/>
    <property type="project" value="InterPro"/>
</dbReference>
<dbReference type="PRINTS" id="PR00507">
    <property type="entry name" value="N12N6MTFRASE"/>
</dbReference>
<feature type="domain" description="DNA methylase adenine-specific" evidence="8">
    <location>
        <begin position="126"/>
        <end position="432"/>
    </location>
</feature>
<dbReference type="STRING" id="408015.SXIM_24830"/>
<evidence type="ECO:0000256" key="3">
    <source>
        <dbReference type="ARBA" id="ARBA00022603"/>
    </source>
</evidence>
<comment type="similarity">
    <text evidence="1">Belongs to the N(4)/N(6)-methyltransferase family.</text>
</comment>
<dbReference type="SUPFAM" id="SSF53335">
    <property type="entry name" value="S-adenosyl-L-methionine-dependent methyltransferases"/>
    <property type="match status" value="1"/>
</dbReference>
<dbReference type="AlphaFoldDB" id="A0A0F7FUS1"/>
<dbReference type="InterPro" id="IPR038333">
    <property type="entry name" value="T1MK-like_N_sf"/>
</dbReference>
<evidence type="ECO:0000259" key="9">
    <source>
        <dbReference type="Pfam" id="PF12161"/>
    </source>
</evidence>
<dbReference type="EC" id="2.1.1.72" evidence="2"/>
<evidence type="ECO:0000256" key="6">
    <source>
        <dbReference type="ARBA" id="ARBA00022747"/>
    </source>
</evidence>
<accession>A0A0F7FUS1</accession>
<dbReference type="PATRIC" id="fig|408015.6.peg.2521"/>
<evidence type="ECO:0000313" key="11">
    <source>
        <dbReference type="Proteomes" id="UP000034034"/>
    </source>
</evidence>
<comment type="catalytic activity">
    <reaction evidence="7">
        <text>a 2'-deoxyadenosine in DNA + S-adenosyl-L-methionine = an N(6)-methyl-2'-deoxyadenosine in DNA + S-adenosyl-L-homocysteine + H(+)</text>
        <dbReference type="Rhea" id="RHEA:15197"/>
        <dbReference type="Rhea" id="RHEA-COMP:12418"/>
        <dbReference type="Rhea" id="RHEA-COMP:12419"/>
        <dbReference type="ChEBI" id="CHEBI:15378"/>
        <dbReference type="ChEBI" id="CHEBI:57856"/>
        <dbReference type="ChEBI" id="CHEBI:59789"/>
        <dbReference type="ChEBI" id="CHEBI:90615"/>
        <dbReference type="ChEBI" id="CHEBI:90616"/>
        <dbReference type="EC" id="2.1.1.72"/>
    </reaction>
</comment>
<dbReference type="InterPro" id="IPR003356">
    <property type="entry name" value="DNA_methylase_A-5"/>
</dbReference>
<evidence type="ECO:0000256" key="5">
    <source>
        <dbReference type="ARBA" id="ARBA00022691"/>
    </source>
</evidence>
<dbReference type="Proteomes" id="UP000034034">
    <property type="component" value="Chromosome"/>
</dbReference>
<dbReference type="Gene3D" id="3.40.50.150">
    <property type="entry name" value="Vaccinia Virus protein VP39"/>
    <property type="match status" value="1"/>
</dbReference>
<proteinExistence type="inferred from homology"/>
<dbReference type="PANTHER" id="PTHR42933">
    <property type="entry name" value="SLR6095 PROTEIN"/>
    <property type="match status" value="1"/>
</dbReference>